<sequence length="163" mass="18618">MARSSIKIIRMLRETARRLKNGAPYQWGHMGSCNCGHLAQTITNYNKGEIHKAAMTRYGDWAEQLRDYCPQSNLPLDTLIDKMLESGLTREDLANLERLSDKNILAQLPAGTPYLKHNVRDDVVLYLNTWAAIMENELLQNINLEPLQQENKAFVPSSLLYSE</sequence>
<evidence type="ECO:0000313" key="1">
    <source>
        <dbReference type="EMBL" id="MBC5991594.1"/>
    </source>
</evidence>
<dbReference type="EMBL" id="JACRVF010000001">
    <property type="protein sequence ID" value="MBC5991594.1"/>
    <property type="molecule type" value="Genomic_DNA"/>
</dbReference>
<keyword evidence="2" id="KW-1185">Reference proteome</keyword>
<name>A0A923N3P7_9BACT</name>
<evidence type="ECO:0000313" key="2">
    <source>
        <dbReference type="Proteomes" id="UP000603640"/>
    </source>
</evidence>
<proteinExistence type="predicted"/>
<dbReference type="AlphaFoldDB" id="A0A923N3P7"/>
<dbReference type="RefSeq" id="WP_187065595.1">
    <property type="nucleotide sequence ID" value="NZ_JACRVF010000001.1"/>
</dbReference>
<dbReference type="Proteomes" id="UP000603640">
    <property type="component" value="Unassembled WGS sequence"/>
</dbReference>
<accession>A0A923N3P7</accession>
<organism evidence="1 2">
    <name type="scientific">Pontibacter cellulosilyticus</name>
    <dbReference type="NCBI Taxonomy" id="1720253"/>
    <lineage>
        <taxon>Bacteria</taxon>
        <taxon>Pseudomonadati</taxon>
        <taxon>Bacteroidota</taxon>
        <taxon>Cytophagia</taxon>
        <taxon>Cytophagales</taxon>
        <taxon>Hymenobacteraceae</taxon>
        <taxon>Pontibacter</taxon>
    </lineage>
</organism>
<comment type="caution">
    <text evidence="1">The sequence shown here is derived from an EMBL/GenBank/DDBJ whole genome shotgun (WGS) entry which is preliminary data.</text>
</comment>
<reference evidence="1" key="1">
    <citation type="submission" date="2020-08" db="EMBL/GenBank/DDBJ databases">
        <title>Pontibacter sp. SD6 16S ribosomal RNA gene Genome sequencing and assembly.</title>
        <authorList>
            <person name="Kang M."/>
        </authorList>
    </citation>
    <scope>NUCLEOTIDE SEQUENCE</scope>
    <source>
        <strain evidence="1">SD6</strain>
    </source>
</reference>
<protein>
    <submittedName>
        <fullName evidence="1">Uncharacterized protein</fullName>
    </submittedName>
</protein>
<gene>
    <name evidence="1" type="ORF">H8S84_01950</name>
</gene>